<feature type="transmembrane region" description="Helical" evidence="1">
    <location>
        <begin position="214"/>
        <end position="234"/>
    </location>
</feature>
<feature type="transmembrane region" description="Helical" evidence="1">
    <location>
        <begin position="102"/>
        <end position="123"/>
    </location>
</feature>
<keyword evidence="1" id="KW-0812">Transmembrane</keyword>
<keyword evidence="1" id="KW-1133">Transmembrane helix</keyword>
<name>A0A9Y2NHR2_9PSEU</name>
<keyword evidence="3" id="KW-1185">Reference proteome</keyword>
<evidence type="ECO:0000313" key="2">
    <source>
        <dbReference type="EMBL" id="WIY05537.1"/>
    </source>
</evidence>
<keyword evidence="1" id="KW-0472">Membrane</keyword>
<gene>
    <name evidence="2" type="ORF">QRX60_17420</name>
</gene>
<feature type="transmembrane region" description="Helical" evidence="1">
    <location>
        <begin position="6"/>
        <end position="26"/>
    </location>
</feature>
<accession>A0A9Y2NHR2</accession>
<dbReference type="RefSeq" id="WP_286001825.1">
    <property type="nucleotide sequence ID" value="NZ_CP127295.1"/>
</dbReference>
<reference evidence="2 3" key="1">
    <citation type="submission" date="2023-06" db="EMBL/GenBank/DDBJ databases">
        <authorList>
            <person name="Oyuntsetseg B."/>
            <person name="Kim S.B."/>
        </authorList>
    </citation>
    <scope>NUCLEOTIDE SEQUENCE [LARGE SCALE GENOMIC DNA]</scope>
    <source>
        <strain evidence="2 3">4-36</strain>
    </source>
</reference>
<feature type="transmembrane region" description="Helical" evidence="1">
    <location>
        <begin position="143"/>
        <end position="163"/>
    </location>
</feature>
<feature type="transmembrane region" description="Helical" evidence="1">
    <location>
        <begin position="70"/>
        <end position="90"/>
    </location>
</feature>
<dbReference type="AlphaFoldDB" id="A0A9Y2NHR2"/>
<dbReference type="KEGG" id="amog:QRX60_17420"/>
<dbReference type="EMBL" id="CP127295">
    <property type="protein sequence ID" value="WIY05537.1"/>
    <property type="molecule type" value="Genomic_DNA"/>
</dbReference>
<sequence length="405" mass="43965">MADAVIVLWYGAAAAGVTESVRKVLVNRGVGYTLSRHLLTAGIACMALSMAAGDPMTLDWADALTGLHNVAIVVHHVLGMLAMVCVAAFLHTLGQLRLPMPGVVTIFMACAAAMVTLYVLAGAHTSFFASPRNPSLPSQLYSAIYLGYMVGWLALLLLGLTVVAAGEVAGVRGGVALAQLGVAVSLVGLCWRFGGAIRLLFDPHHPPRGSHFGVFTDAAGLLLFILGSAFAAATRRMFDRRDRRRTEREDGAIERLWRRTRILLASRRRSPLTQPQQVVEIEDALLIVDQTIDDAIRRAIRQDLQDLALVYGVNIEPMATAVEIEIAITALVAHLSRPSCEHISDNSTDDVEDTEVWWPETERLRVDDGTRRVWLAAVGEALSERRVQRLATKLGPRQPAAGSRM</sequence>
<evidence type="ECO:0000256" key="1">
    <source>
        <dbReference type="SAM" id="Phobius"/>
    </source>
</evidence>
<feature type="transmembrane region" description="Helical" evidence="1">
    <location>
        <begin position="175"/>
        <end position="194"/>
    </location>
</feature>
<protein>
    <submittedName>
        <fullName evidence="2">Uncharacterized protein</fullName>
    </submittedName>
</protein>
<evidence type="ECO:0000313" key="3">
    <source>
        <dbReference type="Proteomes" id="UP001239397"/>
    </source>
</evidence>
<feature type="transmembrane region" description="Helical" evidence="1">
    <location>
        <begin position="38"/>
        <end position="58"/>
    </location>
</feature>
<dbReference type="Proteomes" id="UP001239397">
    <property type="component" value="Chromosome"/>
</dbReference>
<organism evidence="2 3">
    <name type="scientific">Amycolatopsis mongoliensis</name>
    <dbReference type="NCBI Taxonomy" id="715475"/>
    <lineage>
        <taxon>Bacteria</taxon>
        <taxon>Bacillati</taxon>
        <taxon>Actinomycetota</taxon>
        <taxon>Actinomycetes</taxon>
        <taxon>Pseudonocardiales</taxon>
        <taxon>Pseudonocardiaceae</taxon>
        <taxon>Amycolatopsis</taxon>
    </lineage>
</organism>
<proteinExistence type="predicted"/>